<dbReference type="SUPFAM" id="SSF54368">
    <property type="entry name" value="Glutamine synthetase, N-terminal domain"/>
    <property type="match status" value="1"/>
</dbReference>
<protein>
    <submittedName>
        <fullName evidence="8">Glutamine synthetase</fullName>
    </submittedName>
</protein>
<gene>
    <name evidence="8" type="ORF">SAMN06296036_13237</name>
</gene>
<sequence length="453" mass="51263">MSEPIDPKLLEKIENTHHKKVKVAIVDMDGVLRGKYIHKEKFLSAMKSGFGFCNVVFGWDAADVCYDNVSYAGWHTGYPDADVRLDPKTFRTIPWEDHVPFFLGEFVDDQDQPLGVCPRQLLKKVCARAETMGFKPRFGVEYEWFNFDETPDSLHSKDFRGMKPLTPGMFGYSALRSSYASPYFHDLMDLLEEFDVPLEGLHTETGPGVYEAAIMNCDAATQGDRAILFKTAVKEIAYRHNILPTFMARWNTELPGSSGHIHQSLWDDDRNLFFDANDDARMSPLFKHYLAGQIKLLPEILPMFAPTMNSYKRLVEGFWAPTRANWGIDNRTVAFRVIPGSAKSCRVEARVGGADMNPYLSIAASLAAGLYGIEHKLELDSDPIRGNGYNSEAGTALASNLEQAAQLMGRSEIASELFGAPFVEHFVNTRLWEWRQAQQAVTDWELKRYFEII</sequence>
<dbReference type="SMART" id="SM01230">
    <property type="entry name" value="Gln-synt_C"/>
    <property type="match status" value="1"/>
</dbReference>
<dbReference type="GO" id="GO:0006576">
    <property type="term" value="P:biogenic amine metabolic process"/>
    <property type="evidence" value="ECO:0007669"/>
    <property type="project" value="UniProtKB-ARBA"/>
</dbReference>
<evidence type="ECO:0000259" key="7">
    <source>
        <dbReference type="PROSITE" id="PS51987"/>
    </source>
</evidence>
<dbReference type="InterPro" id="IPR036651">
    <property type="entry name" value="Gln_synt_N_sf"/>
</dbReference>
<evidence type="ECO:0000256" key="5">
    <source>
        <dbReference type="PROSITE-ProRule" id="PRU01331"/>
    </source>
</evidence>
<keyword evidence="4" id="KW-0067">ATP-binding</keyword>
<dbReference type="SUPFAM" id="SSF55931">
    <property type="entry name" value="Glutamine synthetase/guanido kinase"/>
    <property type="match status" value="1"/>
</dbReference>
<evidence type="ECO:0000256" key="3">
    <source>
        <dbReference type="ARBA" id="ARBA00022741"/>
    </source>
</evidence>
<dbReference type="PANTHER" id="PTHR43785">
    <property type="entry name" value="GAMMA-GLUTAMYLPUTRESCINE SYNTHETASE"/>
    <property type="match status" value="1"/>
</dbReference>
<dbReference type="Gene3D" id="3.30.590.10">
    <property type="entry name" value="Glutamine synthetase/guanido kinase, catalytic domain"/>
    <property type="match status" value="1"/>
</dbReference>
<feature type="domain" description="GS catalytic" evidence="7">
    <location>
        <begin position="118"/>
        <end position="453"/>
    </location>
</feature>
<dbReference type="EMBL" id="FWZT01000032">
    <property type="protein sequence ID" value="SMF78210.1"/>
    <property type="molecule type" value="Genomic_DNA"/>
</dbReference>
<dbReference type="GO" id="GO:0006542">
    <property type="term" value="P:glutamine biosynthetic process"/>
    <property type="evidence" value="ECO:0007669"/>
    <property type="project" value="InterPro"/>
</dbReference>
<dbReference type="InterPro" id="IPR014746">
    <property type="entry name" value="Gln_synth/guanido_kin_cat_dom"/>
</dbReference>
<dbReference type="AlphaFoldDB" id="A0A1Y6CNV4"/>
<dbReference type="PANTHER" id="PTHR43785:SF12">
    <property type="entry name" value="TYPE-1 GLUTAMINE SYNTHETASE 2"/>
    <property type="match status" value="1"/>
</dbReference>
<keyword evidence="9" id="KW-1185">Reference proteome</keyword>
<evidence type="ECO:0000313" key="8">
    <source>
        <dbReference type="EMBL" id="SMF78210.1"/>
    </source>
</evidence>
<evidence type="ECO:0000256" key="2">
    <source>
        <dbReference type="ARBA" id="ARBA00022598"/>
    </source>
</evidence>
<evidence type="ECO:0000256" key="6">
    <source>
        <dbReference type="RuleBase" id="RU000384"/>
    </source>
</evidence>
<comment type="similarity">
    <text evidence="1 5 6">Belongs to the glutamine synthetase family.</text>
</comment>
<reference evidence="9" key="1">
    <citation type="submission" date="2017-04" db="EMBL/GenBank/DDBJ databases">
        <authorList>
            <person name="Varghese N."/>
            <person name="Submissions S."/>
        </authorList>
    </citation>
    <scope>NUCLEOTIDE SEQUENCE [LARGE SCALE GENOMIC DNA]</scope>
    <source>
        <strain evidence="9">RKEM611</strain>
    </source>
</reference>
<name>A0A1Y6CNV4_9BACT</name>
<organism evidence="8 9">
    <name type="scientific">Pseudobacteriovorax antillogorgiicola</name>
    <dbReference type="NCBI Taxonomy" id="1513793"/>
    <lineage>
        <taxon>Bacteria</taxon>
        <taxon>Pseudomonadati</taxon>
        <taxon>Bdellovibrionota</taxon>
        <taxon>Oligoflexia</taxon>
        <taxon>Oligoflexales</taxon>
        <taxon>Pseudobacteriovoracaceae</taxon>
        <taxon>Pseudobacteriovorax</taxon>
    </lineage>
</organism>
<keyword evidence="3" id="KW-0547">Nucleotide-binding</keyword>
<evidence type="ECO:0000313" key="9">
    <source>
        <dbReference type="Proteomes" id="UP000192907"/>
    </source>
</evidence>
<evidence type="ECO:0000256" key="1">
    <source>
        <dbReference type="ARBA" id="ARBA00009897"/>
    </source>
</evidence>
<evidence type="ECO:0000256" key="4">
    <source>
        <dbReference type="ARBA" id="ARBA00022840"/>
    </source>
</evidence>
<dbReference type="STRING" id="1513793.SAMN06296036_13237"/>
<dbReference type="PROSITE" id="PS51987">
    <property type="entry name" value="GS_CATALYTIC"/>
    <property type="match status" value="1"/>
</dbReference>
<dbReference type="GO" id="GO:0042402">
    <property type="term" value="P:biogenic amine catabolic process"/>
    <property type="evidence" value="ECO:0007669"/>
    <property type="project" value="UniProtKB-ARBA"/>
</dbReference>
<dbReference type="Proteomes" id="UP000192907">
    <property type="component" value="Unassembled WGS sequence"/>
</dbReference>
<keyword evidence="2" id="KW-0436">Ligase</keyword>
<dbReference type="GO" id="GO:0005524">
    <property type="term" value="F:ATP binding"/>
    <property type="evidence" value="ECO:0007669"/>
    <property type="project" value="UniProtKB-KW"/>
</dbReference>
<dbReference type="GO" id="GO:0004356">
    <property type="term" value="F:glutamine synthetase activity"/>
    <property type="evidence" value="ECO:0007669"/>
    <property type="project" value="InterPro"/>
</dbReference>
<dbReference type="FunFam" id="3.30.590.10:FF:000005">
    <property type="entry name" value="Probable glutamine synthetase"/>
    <property type="match status" value="1"/>
</dbReference>
<proteinExistence type="inferred from homology"/>
<dbReference type="Gene3D" id="3.10.20.70">
    <property type="entry name" value="Glutamine synthetase, N-terminal domain"/>
    <property type="match status" value="1"/>
</dbReference>
<accession>A0A1Y6CNV4</accession>
<dbReference type="Pfam" id="PF00120">
    <property type="entry name" value="Gln-synt_C"/>
    <property type="match status" value="1"/>
</dbReference>
<dbReference type="InterPro" id="IPR008146">
    <property type="entry name" value="Gln_synth_cat_dom"/>
</dbReference>